<evidence type="ECO:0000313" key="2">
    <source>
        <dbReference type="Proteomes" id="UP000582837"/>
    </source>
</evidence>
<sequence length="94" mass="10532">MSDYERLTALSTSEIWARTDEILTTRGELAASAEGHHSRTWSGAEGTVHVDIHRHGPSAVVTIRTDRLRTSKIDGVVRHLMNQLPYQPGDPERE</sequence>
<dbReference type="AlphaFoldDB" id="A0A841GK61"/>
<protein>
    <submittedName>
        <fullName evidence="1">Uncharacterized protein</fullName>
    </submittedName>
</protein>
<comment type="caution">
    <text evidence="1">The sequence shown here is derived from an EMBL/GenBank/DDBJ whole genome shotgun (WGS) entry which is preliminary data.</text>
</comment>
<organism evidence="1 2">
    <name type="scientific">Longimicrobium terrae</name>
    <dbReference type="NCBI Taxonomy" id="1639882"/>
    <lineage>
        <taxon>Bacteria</taxon>
        <taxon>Pseudomonadati</taxon>
        <taxon>Gemmatimonadota</taxon>
        <taxon>Longimicrobiia</taxon>
        <taxon>Longimicrobiales</taxon>
        <taxon>Longimicrobiaceae</taxon>
        <taxon>Longimicrobium</taxon>
    </lineage>
</organism>
<dbReference type="RefSeq" id="WP_170031581.1">
    <property type="nucleotide sequence ID" value="NZ_JABDTL010000001.1"/>
</dbReference>
<dbReference type="Proteomes" id="UP000582837">
    <property type="component" value="Unassembled WGS sequence"/>
</dbReference>
<gene>
    <name evidence="1" type="ORF">HNQ61_000588</name>
</gene>
<name>A0A841GK61_9BACT</name>
<evidence type="ECO:0000313" key="1">
    <source>
        <dbReference type="EMBL" id="MBB6068977.1"/>
    </source>
</evidence>
<dbReference type="EMBL" id="JACHIA010000001">
    <property type="protein sequence ID" value="MBB6068977.1"/>
    <property type="molecule type" value="Genomic_DNA"/>
</dbReference>
<proteinExistence type="predicted"/>
<accession>A0A841GK61</accession>
<reference evidence="1 2" key="1">
    <citation type="submission" date="2020-08" db="EMBL/GenBank/DDBJ databases">
        <title>Genomic Encyclopedia of Type Strains, Phase IV (KMG-IV): sequencing the most valuable type-strain genomes for metagenomic binning, comparative biology and taxonomic classification.</title>
        <authorList>
            <person name="Goeker M."/>
        </authorList>
    </citation>
    <scope>NUCLEOTIDE SEQUENCE [LARGE SCALE GENOMIC DNA]</scope>
    <source>
        <strain evidence="1 2">DSM 29007</strain>
    </source>
</reference>
<keyword evidence="2" id="KW-1185">Reference proteome</keyword>